<dbReference type="OrthoDB" id="781489at2759"/>
<organism evidence="1 2">
    <name type="scientific">Acer yangbiense</name>
    <dbReference type="NCBI Taxonomy" id="1000413"/>
    <lineage>
        <taxon>Eukaryota</taxon>
        <taxon>Viridiplantae</taxon>
        <taxon>Streptophyta</taxon>
        <taxon>Embryophyta</taxon>
        <taxon>Tracheophyta</taxon>
        <taxon>Spermatophyta</taxon>
        <taxon>Magnoliopsida</taxon>
        <taxon>eudicotyledons</taxon>
        <taxon>Gunneridae</taxon>
        <taxon>Pentapetalae</taxon>
        <taxon>rosids</taxon>
        <taxon>malvids</taxon>
        <taxon>Sapindales</taxon>
        <taxon>Sapindaceae</taxon>
        <taxon>Hippocastanoideae</taxon>
        <taxon>Acereae</taxon>
        <taxon>Acer</taxon>
    </lineage>
</organism>
<dbReference type="PANTHER" id="PTHR34539:SF19">
    <property type="entry name" value="T6J4.11 PROTEIN"/>
    <property type="match status" value="1"/>
</dbReference>
<name>A0A5C7GSF5_9ROSI</name>
<dbReference type="EMBL" id="VAHF01000013">
    <property type="protein sequence ID" value="TXG47714.1"/>
    <property type="molecule type" value="Genomic_DNA"/>
</dbReference>
<proteinExistence type="predicted"/>
<protein>
    <submittedName>
        <fullName evidence="1">Uncharacterized protein</fullName>
    </submittedName>
</protein>
<reference evidence="2" key="1">
    <citation type="journal article" date="2019" name="Gigascience">
        <title>De novo genome assembly of the endangered Acer yangbiense, a plant species with extremely small populations endemic to Yunnan Province, China.</title>
        <authorList>
            <person name="Yang J."/>
            <person name="Wariss H.M."/>
            <person name="Tao L."/>
            <person name="Zhang R."/>
            <person name="Yun Q."/>
            <person name="Hollingsworth P."/>
            <person name="Dao Z."/>
            <person name="Luo G."/>
            <person name="Guo H."/>
            <person name="Ma Y."/>
            <person name="Sun W."/>
        </authorList>
    </citation>
    <scope>NUCLEOTIDE SEQUENCE [LARGE SCALE GENOMIC DNA]</scope>
    <source>
        <strain evidence="2">cv. Malutang</strain>
    </source>
</reference>
<dbReference type="Proteomes" id="UP000323000">
    <property type="component" value="Chromosome 13"/>
</dbReference>
<evidence type="ECO:0000313" key="2">
    <source>
        <dbReference type="Proteomes" id="UP000323000"/>
    </source>
</evidence>
<comment type="caution">
    <text evidence="1">The sequence shown here is derived from an EMBL/GenBank/DDBJ whole genome shotgun (WGS) entry which is preliminary data.</text>
</comment>
<evidence type="ECO:0000313" key="1">
    <source>
        <dbReference type="EMBL" id="TXG47714.1"/>
    </source>
</evidence>
<sequence>MEQISGEMKLVGELQSTAQLLHSFQQEISARSSSLVEVVDLTSSDSGESQPDLGYLLEACDDELGLPPATVSRQKAKNDEFTELVRVSSRSSGICEFWGFEDGISEYVGFEEGLFDYSSIRRWGENCEEDEGKQNDFIF</sequence>
<dbReference type="AlphaFoldDB" id="A0A5C7GSF5"/>
<gene>
    <name evidence="1" type="ORF">EZV62_027008</name>
</gene>
<dbReference type="PANTHER" id="PTHR34539">
    <property type="entry name" value="T6J4.11 PROTEIN"/>
    <property type="match status" value="1"/>
</dbReference>
<keyword evidence="2" id="KW-1185">Reference proteome</keyword>
<accession>A0A5C7GSF5</accession>